<evidence type="ECO:0000256" key="2">
    <source>
        <dbReference type="ARBA" id="ARBA00022692"/>
    </source>
</evidence>
<dbReference type="OrthoDB" id="1743596at2759"/>
<reference evidence="7 8" key="1">
    <citation type="submission" date="2019-09" db="EMBL/GenBank/DDBJ databases">
        <title>A chromosome-level genome assembly of the Chinese tupelo Nyssa sinensis.</title>
        <authorList>
            <person name="Yang X."/>
            <person name="Kang M."/>
            <person name="Yang Y."/>
            <person name="Xiong H."/>
            <person name="Wang M."/>
            <person name="Zhang Z."/>
            <person name="Wang Z."/>
            <person name="Wu H."/>
            <person name="Ma T."/>
            <person name="Liu J."/>
            <person name="Xi Z."/>
        </authorList>
    </citation>
    <scope>NUCLEOTIDE SEQUENCE [LARGE SCALE GENOMIC DNA]</scope>
    <source>
        <strain evidence="7">J267</strain>
        <tissue evidence="7">Leaf</tissue>
    </source>
</reference>
<dbReference type="SUPFAM" id="SSF103506">
    <property type="entry name" value="Mitochondrial carrier"/>
    <property type="match status" value="1"/>
</dbReference>
<proteinExistence type="inferred from homology"/>
<accession>A0A5J4ZFN6</accession>
<dbReference type="AlphaFoldDB" id="A0A5J4ZFN6"/>
<evidence type="ECO:0000256" key="3">
    <source>
        <dbReference type="ARBA" id="ARBA00023136"/>
    </source>
</evidence>
<keyword evidence="3 4" id="KW-0472">Membrane</keyword>
<protein>
    <submittedName>
        <fullName evidence="7">Uncharacterized protein</fullName>
    </submittedName>
</protein>
<dbReference type="InterPro" id="IPR023395">
    <property type="entry name" value="MCP_dom_sf"/>
</dbReference>
<keyword evidence="2 4" id="KW-0812">Transmembrane</keyword>
<evidence type="ECO:0000256" key="4">
    <source>
        <dbReference type="PROSITE-ProRule" id="PRU00282"/>
    </source>
</evidence>
<dbReference type="Gene3D" id="1.50.40.10">
    <property type="entry name" value="Mitochondrial carrier domain"/>
    <property type="match status" value="1"/>
</dbReference>
<evidence type="ECO:0000313" key="8">
    <source>
        <dbReference type="Proteomes" id="UP000325577"/>
    </source>
</evidence>
<evidence type="ECO:0000256" key="5">
    <source>
        <dbReference type="RuleBase" id="RU000488"/>
    </source>
</evidence>
<feature type="region of interest" description="Disordered" evidence="6">
    <location>
        <begin position="22"/>
        <end position="45"/>
    </location>
</feature>
<sequence length="101" mass="10654">MVGSKQVPPSWLSAAASRVEFDGNASPMSDTMFKDGREEPPNQPHHSKILSDVNLGFGEKTFSAAGAAVLSAILVNPLDVAKTRLQAQAAGIPYHGYIAAF</sequence>
<dbReference type="GO" id="GO:0016020">
    <property type="term" value="C:membrane"/>
    <property type="evidence" value="ECO:0007669"/>
    <property type="project" value="UniProtKB-SubCell"/>
</dbReference>
<evidence type="ECO:0000256" key="1">
    <source>
        <dbReference type="ARBA" id="ARBA00004141"/>
    </source>
</evidence>
<organism evidence="7 8">
    <name type="scientific">Nyssa sinensis</name>
    <dbReference type="NCBI Taxonomy" id="561372"/>
    <lineage>
        <taxon>Eukaryota</taxon>
        <taxon>Viridiplantae</taxon>
        <taxon>Streptophyta</taxon>
        <taxon>Embryophyta</taxon>
        <taxon>Tracheophyta</taxon>
        <taxon>Spermatophyta</taxon>
        <taxon>Magnoliopsida</taxon>
        <taxon>eudicotyledons</taxon>
        <taxon>Gunneridae</taxon>
        <taxon>Pentapetalae</taxon>
        <taxon>asterids</taxon>
        <taxon>Cornales</taxon>
        <taxon>Nyssaceae</taxon>
        <taxon>Nyssa</taxon>
    </lineage>
</organism>
<gene>
    <name evidence="7" type="ORF">F0562_019320</name>
</gene>
<comment type="subcellular location">
    <subcellularLocation>
        <location evidence="1">Membrane</location>
        <topology evidence="1">Multi-pass membrane protein</topology>
    </subcellularLocation>
</comment>
<dbReference type="PROSITE" id="PS50920">
    <property type="entry name" value="SOLCAR"/>
    <property type="match status" value="1"/>
</dbReference>
<comment type="similarity">
    <text evidence="5">Belongs to the mitochondrial carrier (TC 2.A.29) family.</text>
</comment>
<keyword evidence="5" id="KW-0813">Transport</keyword>
<dbReference type="InterPro" id="IPR018108">
    <property type="entry name" value="MCP_transmembrane"/>
</dbReference>
<dbReference type="Pfam" id="PF00153">
    <property type="entry name" value="Mito_carr"/>
    <property type="match status" value="1"/>
</dbReference>
<name>A0A5J4ZFN6_9ASTE</name>
<evidence type="ECO:0000313" key="7">
    <source>
        <dbReference type="EMBL" id="KAA8516141.1"/>
    </source>
</evidence>
<dbReference type="EMBL" id="CM018052">
    <property type="protein sequence ID" value="KAA8516141.1"/>
    <property type="molecule type" value="Genomic_DNA"/>
</dbReference>
<evidence type="ECO:0000256" key="6">
    <source>
        <dbReference type="SAM" id="MobiDB-lite"/>
    </source>
</evidence>
<feature type="repeat" description="Solcar" evidence="4">
    <location>
        <begin position="55"/>
        <end position="101"/>
    </location>
</feature>
<keyword evidence="8" id="KW-1185">Reference proteome</keyword>
<dbReference type="Proteomes" id="UP000325577">
    <property type="component" value="Linkage Group LG9"/>
</dbReference>